<accession>A0A2S5TM39</accession>
<dbReference type="AlphaFoldDB" id="A0A2S5TM39"/>
<protein>
    <submittedName>
        <fullName evidence="1">Polyketide cyclase</fullName>
    </submittedName>
</protein>
<organism evidence="1 2">
    <name type="scientific">Solimonas fluminis</name>
    <dbReference type="NCBI Taxonomy" id="2086571"/>
    <lineage>
        <taxon>Bacteria</taxon>
        <taxon>Pseudomonadati</taxon>
        <taxon>Pseudomonadota</taxon>
        <taxon>Gammaproteobacteria</taxon>
        <taxon>Nevskiales</taxon>
        <taxon>Nevskiaceae</taxon>
        <taxon>Solimonas</taxon>
    </lineage>
</organism>
<dbReference type="InterPro" id="IPR023393">
    <property type="entry name" value="START-like_dom_sf"/>
</dbReference>
<evidence type="ECO:0000313" key="1">
    <source>
        <dbReference type="EMBL" id="PPE76022.1"/>
    </source>
</evidence>
<reference evidence="1 2" key="1">
    <citation type="submission" date="2018-02" db="EMBL/GenBank/DDBJ databases">
        <title>Genome sequencing of Solimonas sp. HR-BB.</title>
        <authorList>
            <person name="Lee Y."/>
            <person name="Jeon C.O."/>
        </authorList>
    </citation>
    <scope>NUCLEOTIDE SEQUENCE [LARGE SCALE GENOMIC DNA]</scope>
    <source>
        <strain evidence="1 2">HR-BB</strain>
    </source>
</reference>
<name>A0A2S5TM39_9GAMM</name>
<dbReference type="SUPFAM" id="SSF55961">
    <property type="entry name" value="Bet v1-like"/>
    <property type="match status" value="1"/>
</dbReference>
<dbReference type="Proteomes" id="UP000238220">
    <property type="component" value="Unassembled WGS sequence"/>
</dbReference>
<dbReference type="EMBL" id="PSNW01000001">
    <property type="protein sequence ID" value="PPE76022.1"/>
    <property type="molecule type" value="Genomic_DNA"/>
</dbReference>
<comment type="caution">
    <text evidence="1">The sequence shown here is derived from an EMBL/GenBank/DDBJ whole genome shotgun (WGS) entry which is preliminary data.</text>
</comment>
<gene>
    <name evidence="1" type="ORF">C3942_01240</name>
</gene>
<sequence>MAESLPARTLSVTIRRDWREVYDFACQPLNFPRWASGLAESLREAGDHWVAAAPEGEARVWFSPHNDQGVLDHRVELPGGLLLYIPLRVIANGDGAEVMLTLFRQPGVDDEAFARDAQWVLKDLQALKLLLEKGR</sequence>
<dbReference type="RefSeq" id="WP_104228986.1">
    <property type="nucleotide sequence ID" value="NZ_PSNW01000001.1"/>
</dbReference>
<dbReference type="Gene3D" id="3.30.530.20">
    <property type="match status" value="1"/>
</dbReference>
<dbReference type="OrthoDB" id="880456at2"/>
<proteinExistence type="predicted"/>
<evidence type="ECO:0000313" key="2">
    <source>
        <dbReference type="Proteomes" id="UP000238220"/>
    </source>
</evidence>
<keyword evidence="2" id="KW-1185">Reference proteome</keyword>